<sequence length="253" mass="28761">MEFLWDFLNHQEGPRVRDRLSHGEVSLPGFPKEITDQLLAFSVVLLLRFVDEDVASVFKEKAAVKSLVRLAEGYSARFHPLARLKKQVLSCERSLRVWPLLPLPEEAARETAGLEGNSETNACNSLILRLTSDLYHHLPENHCVFTGLDNLPIDNVKLLSPTLYLILLLIALELVNIHMVHGKNAHEYQQYLKFLKSLLQYTENLAAHTSPEKNKWVETVRLTHTALQKMRAFGEKEQMLMHLAKKPAGEAAP</sequence>
<keyword evidence="2" id="KW-1185">Reference proteome</keyword>
<dbReference type="InterPro" id="IPR039635">
    <property type="entry name" value="ERMARD"/>
</dbReference>
<dbReference type="Proteomes" id="UP000593571">
    <property type="component" value="Unassembled WGS sequence"/>
</dbReference>
<dbReference type="EMBL" id="JACASE010000001">
    <property type="protein sequence ID" value="KAF6504964.1"/>
    <property type="molecule type" value="Genomic_DNA"/>
</dbReference>
<name>A0A7J8K7X3_ROUAE</name>
<dbReference type="PANTHER" id="PTHR31701:SF2">
    <property type="entry name" value="ENDOPLASMIC RETICULUM MEMBRANE-ASSOCIATED RNA DEGRADATION PROTEIN"/>
    <property type="match status" value="1"/>
</dbReference>
<evidence type="ECO:0000313" key="1">
    <source>
        <dbReference type="EMBL" id="KAF6504964.1"/>
    </source>
</evidence>
<accession>A0A7J8K7X3</accession>
<evidence type="ECO:0000313" key="2">
    <source>
        <dbReference type="Proteomes" id="UP000593571"/>
    </source>
</evidence>
<dbReference type="PANTHER" id="PTHR31701">
    <property type="entry name" value="ENDOPLASMIC RETICULUM MEMBRANE-ASSOCIATED RNA DEGRADATION PROTEIN"/>
    <property type="match status" value="1"/>
</dbReference>
<comment type="caution">
    <text evidence="1">The sequence shown here is derived from an EMBL/GenBank/DDBJ whole genome shotgun (WGS) entry which is preliminary data.</text>
</comment>
<proteinExistence type="predicted"/>
<protein>
    <submittedName>
        <fullName evidence="1">ER membrane associated RNA degradation</fullName>
    </submittedName>
</protein>
<reference evidence="1 2" key="1">
    <citation type="journal article" date="2020" name="Nature">
        <title>Six reference-quality genomes reveal evolution of bat adaptations.</title>
        <authorList>
            <person name="Jebb D."/>
            <person name="Huang Z."/>
            <person name="Pippel M."/>
            <person name="Hughes G.M."/>
            <person name="Lavrichenko K."/>
            <person name="Devanna P."/>
            <person name="Winkler S."/>
            <person name="Jermiin L.S."/>
            <person name="Skirmuntt E.C."/>
            <person name="Katzourakis A."/>
            <person name="Burkitt-Gray L."/>
            <person name="Ray D.A."/>
            <person name="Sullivan K.A.M."/>
            <person name="Roscito J.G."/>
            <person name="Kirilenko B.M."/>
            <person name="Davalos L.M."/>
            <person name="Corthals A.P."/>
            <person name="Power M.L."/>
            <person name="Jones G."/>
            <person name="Ransome R.D."/>
            <person name="Dechmann D.K.N."/>
            <person name="Locatelli A.G."/>
            <person name="Puechmaille S.J."/>
            <person name="Fedrigo O."/>
            <person name="Jarvis E.D."/>
            <person name="Hiller M."/>
            <person name="Vernes S.C."/>
            <person name="Myers E.W."/>
            <person name="Teeling E.C."/>
        </authorList>
    </citation>
    <scope>NUCLEOTIDE SEQUENCE [LARGE SCALE GENOMIC DNA]</scope>
    <source>
        <strain evidence="1">MRouAeg1</strain>
        <tissue evidence="1">Muscle</tissue>
    </source>
</reference>
<dbReference type="AlphaFoldDB" id="A0A7J8K7X3"/>
<gene>
    <name evidence="1" type="ORF">HJG63_004615</name>
</gene>
<organism evidence="1 2">
    <name type="scientific">Rousettus aegyptiacus</name>
    <name type="common">Egyptian fruit bat</name>
    <name type="synonym">Pteropus aegyptiacus</name>
    <dbReference type="NCBI Taxonomy" id="9407"/>
    <lineage>
        <taxon>Eukaryota</taxon>
        <taxon>Metazoa</taxon>
        <taxon>Chordata</taxon>
        <taxon>Craniata</taxon>
        <taxon>Vertebrata</taxon>
        <taxon>Euteleostomi</taxon>
        <taxon>Mammalia</taxon>
        <taxon>Eutheria</taxon>
        <taxon>Laurasiatheria</taxon>
        <taxon>Chiroptera</taxon>
        <taxon>Yinpterochiroptera</taxon>
        <taxon>Pteropodoidea</taxon>
        <taxon>Pteropodidae</taxon>
        <taxon>Rousettinae</taxon>
        <taxon>Rousettus</taxon>
    </lineage>
</organism>